<keyword evidence="2" id="KW-1185">Reference proteome</keyword>
<proteinExistence type="predicted"/>
<gene>
    <name evidence="1" type="ORF">FA15DRAFT_128952</name>
</gene>
<protein>
    <submittedName>
        <fullName evidence="1">Uncharacterized protein</fullName>
    </submittedName>
</protein>
<dbReference type="EMBL" id="ML210302">
    <property type="protein sequence ID" value="TFK20387.1"/>
    <property type="molecule type" value="Genomic_DNA"/>
</dbReference>
<reference evidence="1 2" key="1">
    <citation type="journal article" date="2019" name="Nat. Ecol. Evol.">
        <title>Megaphylogeny resolves global patterns of mushroom evolution.</title>
        <authorList>
            <person name="Varga T."/>
            <person name="Krizsan K."/>
            <person name="Foldi C."/>
            <person name="Dima B."/>
            <person name="Sanchez-Garcia M."/>
            <person name="Sanchez-Ramirez S."/>
            <person name="Szollosi G.J."/>
            <person name="Szarkandi J.G."/>
            <person name="Papp V."/>
            <person name="Albert L."/>
            <person name="Andreopoulos W."/>
            <person name="Angelini C."/>
            <person name="Antonin V."/>
            <person name="Barry K.W."/>
            <person name="Bougher N.L."/>
            <person name="Buchanan P."/>
            <person name="Buyck B."/>
            <person name="Bense V."/>
            <person name="Catcheside P."/>
            <person name="Chovatia M."/>
            <person name="Cooper J."/>
            <person name="Damon W."/>
            <person name="Desjardin D."/>
            <person name="Finy P."/>
            <person name="Geml J."/>
            <person name="Haridas S."/>
            <person name="Hughes K."/>
            <person name="Justo A."/>
            <person name="Karasinski D."/>
            <person name="Kautmanova I."/>
            <person name="Kiss B."/>
            <person name="Kocsube S."/>
            <person name="Kotiranta H."/>
            <person name="LaButti K.M."/>
            <person name="Lechner B.E."/>
            <person name="Liimatainen K."/>
            <person name="Lipzen A."/>
            <person name="Lukacs Z."/>
            <person name="Mihaltcheva S."/>
            <person name="Morgado L.N."/>
            <person name="Niskanen T."/>
            <person name="Noordeloos M.E."/>
            <person name="Ohm R.A."/>
            <person name="Ortiz-Santana B."/>
            <person name="Ovrebo C."/>
            <person name="Racz N."/>
            <person name="Riley R."/>
            <person name="Savchenko A."/>
            <person name="Shiryaev A."/>
            <person name="Soop K."/>
            <person name="Spirin V."/>
            <person name="Szebenyi C."/>
            <person name="Tomsovsky M."/>
            <person name="Tulloss R.E."/>
            <person name="Uehling J."/>
            <person name="Grigoriev I.V."/>
            <person name="Vagvolgyi C."/>
            <person name="Papp T."/>
            <person name="Martin F.M."/>
            <person name="Miettinen O."/>
            <person name="Hibbett D.S."/>
            <person name="Nagy L.G."/>
        </authorList>
    </citation>
    <scope>NUCLEOTIDE SEQUENCE [LARGE SCALE GENOMIC DNA]</scope>
    <source>
        <strain evidence="1 2">CBS 121175</strain>
    </source>
</reference>
<dbReference type="Proteomes" id="UP000307440">
    <property type="component" value="Unassembled WGS sequence"/>
</dbReference>
<accession>A0A5C3KKD3</accession>
<evidence type="ECO:0000313" key="1">
    <source>
        <dbReference type="EMBL" id="TFK20387.1"/>
    </source>
</evidence>
<dbReference type="AlphaFoldDB" id="A0A5C3KKD3"/>
<sequence>MLSVRVLFGGIEGVLFLGVTRYTPVESIAKRKIQFTIGGFSSSTGNLDHLQIGSRPSHREPLAFRPDLSILEAFLVNTAPLSMIIIRVVMVSRFAAFFHTFRQGRPIEVETPAFGSFISQMLPVPDDLPQNHQSKIFQPQDTYVTSIQLNCMSHINDLHLGRPLYSQFESPLHPKFSRLRARFFSYQ</sequence>
<organism evidence="1 2">
    <name type="scientific">Coprinopsis marcescibilis</name>
    <name type="common">Agaric fungus</name>
    <name type="synonym">Psathyrella marcescibilis</name>
    <dbReference type="NCBI Taxonomy" id="230819"/>
    <lineage>
        <taxon>Eukaryota</taxon>
        <taxon>Fungi</taxon>
        <taxon>Dikarya</taxon>
        <taxon>Basidiomycota</taxon>
        <taxon>Agaricomycotina</taxon>
        <taxon>Agaricomycetes</taxon>
        <taxon>Agaricomycetidae</taxon>
        <taxon>Agaricales</taxon>
        <taxon>Agaricineae</taxon>
        <taxon>Psathyrellaceae</taxon>
        <taxon>Coprinopsis</taxon>
    </lineage>
</organism>
<name>A0A5C3KKD3_COPMA</name>
<evidence type="ECO:0000313" key="2">
    <source>
        <dbReference type="Proteomes" id="UP000307440"/>
    </source>
</evidence>